<evidence type="ECO:0000313" key="3">
    <source>
        <dbReference type="EMBL" id="CUQ99468.1"/>
    </source>
</evidence>
<feature type="coiled-coil region" evidence="1">
    <location>
        <begin position="101"/>
        <end position="220"/>
    </location>
</feature>
<sequence length="905" mass="97985">MSRTIKSSLKLGIFLMICNVWREKGIIMEFENTKSNQIKTTLALTSTLALLGTGVGMGHTVNADDMKTADQSPKLQGEEATLAPTNIEDTRAAIDTKTATLAEQTNALNTVNETITSTNEELATLEGGLADKETAVADAEKTLESVSNASEEEFNQLAEQNKADLAKTQEELKLAEATKEEVATQVLTQSDEVTAAANEAKKMAEKVAQAETKVLDLTKMVNQPEAITAQVEIEQNNVKIISEDLAKAKTDLVAVTDNTKTQLANDLATAQSSLSAKQNELAKVQSQTSNVAVNVMGANKMVAPTNYPINEIKKLMSSGYIGTQSYLNTFYALKDQLVSKAKVGAYLNHYVDIASDLNRIVNPDNLSVEVQNELAVFAATLINSVRQQFGLSAVEVTQGAQEFARTLTQNYKATHGNTVPFFNYNQPGKNGHTGIGPHDRTIIEQAATSVGLKANDDNMYENIGFFDDVHTVNGIKRSIYNSIKYMLFTDFTYGNTFGHTVNLLRSDKTNPSAPVYLGVSTETVGGLNTHYVIFPASNIVKASQFSKQVVSGPLTTVDNSAKISTLQASIASVESKIQTLQKRIANISSEALVISAQRKVDGLAAKLQKAESNVEKAKAQLQQLQDSKEDLHKQLAFALSTRKDLKGQLDESLVHLNQSKILLHSLEEKQSQVASQINVLTLKKAQLEKELAFNSHPNREKVAKEKVEEAQKALTETLSQIKTKKAILNDLTQEKAKLTSAITTTEQQIVLLKNHLANQVANAPKISNIVQRLENNRVRADVSDTREKAVDTAQEATILAQAETVAKEVITNSAKAIIANAQNVAQEIMKVAPEVTPDQGVVAKVADNIKKNNAPASKSYGASSSTVGNATSSRDESTKRALRAGIVMLAAAGLTGYKLRRDGKK</sequence>
<dbReference type="EMBL" id="LN885239">
    <property type="protein sequence ID" value="CUQ99468.1"/>
    <property type="molecule type" value="Genomic_DNA"/>
</dbReference>
<organism evidence="3">
    <name type="scientific">Streptococcus uberis</name>
    <dbReference type="NCBI Taxonomy" id="1349"/>
    <lineage>
        <taxon>Bacteria</taxon>
        <taxon>Bacillati</taxon>
        <taxon>Bacillota</taxon>
        <taxon>Bacilli</taxon>
        <taxon>Lactobacillales</taxon>
        <taxon>Streptococcaceae</taxon>
        <taxon>Streptococcus</taxon>
    </lineage>
</organism>
<protein>
    <submittedName>
        <fullName evidence="3">Adhesion molecule</fullName>
    </submittedName>
</protein>
<feature type="compositionally biased region" description="Polar residues" evidence="2">
    <location>
        <begin position="854"/>
        <end position="872"/>
    </location>
</feature>
<evidence type="ECO:0000256" key="1">
    <source>
        <dbReference type="SAM" id="Coils"/>
    </source>
</evidence>
<feature type="coiled-coil region" evidence="1">
    <location>
        <begin position="704"/>
        <end position="748"/>
    </location>
</feature>
<accession>A0A0M9JJ64</accession>
<dbReference type="PANTHER" id="PTHR23159">
    <property type="entry name" value="CENTROSOMAL PROTEIN 2"/>
    <property type="match status" value="1"/>
</dbReference>
<gene>
    <name evidence="3" type="primary">sua</name>
</gene>
<dbReference type="PANTHER" id="PTHR23159:SF66">
    <property type="entry name" value="OS04G0158400 PROTEIN"/>
    <property type="match status" value="1"/>
</dbReference>
<keyword evidence="1" id="KW-0175">Coiled coil</keyword>
<dbReference type="InterPro" id="IPR027607">
    <property type="entry name" value="Surf_Exclu_SEC10/PgrA"/>
</dbReference>
<proteinExistence type="predicted"/>
<feature type="coiled-coil region" evidence="1">
    <location>
        <begin position="563"/>
        <end position="641"/>
    </location>
</feature>
<dbReference type="SMR" id="A0A0M9JJ64"/>
<dbReference type="AlphaFoldDB" id="A0A0M9JJ64"/>
<feature type="region of interest" description="Disordered" evidence="2">
    <location>
        <begin position="853"/>
        <end position="877"/>
    </location>
</feature>
<name>A0A0M9JJ64_STRUB</name>
<dbReference type="Gene3D" id="1.20.5.170">
    <property type="match status" value="1"/>
</dbReference>
<dbReference type="SUPFAM" id="SSF57997">
    <property type="entry name" value="Tropomyosin"/>
    <property type="match status" value="1"/>
</dbReference>
<dbReference type="NCBIfam" id="TIGR04320">
    <property type="entry name" value="Surf_Exclu_PgrA"/>
    <property type="match status" value="1"/>
</dbReference>
<reference evidence="3" key="1">
    <citation type="submission" date="2015-09" db="EMBL/GenBank/DDBJ databases">
        <title>Correlations of hypothetical virulence traits of two Streptococcus uberis strains with the clinical manifestation of bovine mastitis.</title>
        <authorList>
            <person name="Tassi R."/>
            <person name="McNeilly T."/>
            <person name="Sipka A."/>
            <person name="Zadoks R.N."/>
        </authorList>
    </citation>
    <scope>NUCLEOTIDE SEQUENCE</scope>
    <source>
        <strain evidence="3">FSL Z1-124</strain>
    </source>
</reference>
<evidence type="ECO:0000256" key="2">
    <source>
        <dbReference type="SAM" id="MobiDB-lite"/>
    </source>
</evidence>